<feature type="region of interest" description="Disordered" evidence="1">
    <location>
        <begin position="43"/>
        <end position="63"/>
    </location>
</feature>
<dbReference type="OrthoDB" id="7690789at2"/>
<organism evidence="2 3">
    <name type="scientific">Tabrizicola piscis</name>
    <dbReference type="NCBI Taxonomy" id="2494374"/>
    <lineage>
        <taxon>Bacteria</taxon>
        <taxon>Pseudomonadati</taxon>
        <taxon>Pseudomonadota</taxon>
        <taxon>Alphaproteobacteria</taxon>
        <taxon>Rhodobacterales</taxon>
        <taxon>Paracoccaceae</taxon>
        <taxon>Tabrizicola</taxon>
    </lineage>
</organism>
<gene>
    <name evidence="2" type="ORF">EI545_18750</name>
</gene>
<dbReference type="KEGG" id="taw:EI545_18750"/>
<dbReference type="AlphaFoldDB" id="A0A3S8UAS2"/>
<protein>
    <submittedName>
        <fullName evidence="2">Uncharacterized protein</fullName>
    </submittedName>
</protein>
<accession>A0A3S8UAS2</accession>
<reference evidence="2 3" key="1">
    <citation type="submission" date="2018-12" db="EMBL/GenBank/DDBJ databases">
        <title>Complete genome sequencing of Tabrizicola sp. K13M18.</title>
        <authorList>
            <person name="Bae J.-W."/>
        </authorList>
    </citation>
    <scope>NUCLEOTIDE SEQUENCE [LARGE SCALE GENOMIC DNA]</scope>
    <source>
        <strain evidence="2 3">K13M18</strain>
    </source>
</reference>
<dbReference type="RefSeq" id="WP_125326892.1">
    <property type="nucleotide sequence ID" value="NZ_CP034328.1"/>
</dbReference>
<dbReference type="Proteomes" id="UP000282002">
    <property type="component" value="Chromosome"/>
</dbReference>
<dbReference type="EMBL" id="CP034328">
    <property type="protein sequence ID" value="AZL60680.1"/>
    <property type="molecule type" value="Genomic_DNA"/>
</dbReference>
<evidence type="ECO:0000256" key="1">
    <source>
        <dbReference type="SAM" id="MobiDB-lite"/>
    </source>
</evidence>
<sequence length="63" mass="6964">MTLPCLALVNELAEIRTEIARLRQRETVPASIEIASPALPFFRSRRLPQGQRNPAPTEASAHA</sequence>
<evidence type="ECO:0000313" key="2">
    <source>
        <dbReference type="EMBL" id="AZL60680.1"/>
    </source>
</evidence>
<keyword evidence="3" id="KW-1185">Reference proteome</keyword>
<name>A0A3S8UAS2_9RHOB</name>
<evidence type="ECO:0000313" key="3">
    <source>
        <dbReference type="Proteomes" id="UP000282002"/>
    </source>
</evidence>
<proteinExistence type="predicted"/>